<name>A0A0A9BNQ7_ARUDO</name>
<protein>
    <submittedName>
        <fullName evidence="1">Uncharacterized protein</fullName>
    </submittedName>
</protein>
<organism evidence="1">
    <name type="scientific">Arundo donax</name>
    <name type="common">Giant reed</name>
    <name type="synonym">Donax arundinaceus</name>
    <dbReference type="NCBI Taxonomy" id="35708"/>
    <lineage>
        <taxon>Eukaryota</taxon>
        <taxon>Viridiplantae</taxon>
        <taxon>Streptophyta</taxon>
        <taxon>Embryophyta</taxon>
        <taxon>Tracheophyta</taxon>
        <taxon>Spermatophyta</taxon>
        <taxon>Magnoliopsida</taxon>
        <taxon>Liliopsida</taxon>
        <taxon>Poales</taxon>
        <taxon>Poaceae</taxon>
        <taxon>PACMAD clade</taxon>
        <taxon>Arundinoideae</taxon>
        <taxon>Arundineae</taxon>
        <taxon>Arundo</taxon>
    </lineage>
</organism>
<accession>A0A0A9BNQ7</accession>
<proteinExistence type="predicted"/>
<sequence>MFILLQGK</sequence>
<evidence type="ECO:0000313" key="1">
    <source>
        <dbReference type="EMBL" id="JAD64996.1"/>
    </source>
</evidence>
<reference evidence="1" key="1">
    <citation type="submission" date="2014-09" db="EMBL/GenBank/DDBJ databases">
        <authorList>
            <person name="Magalhaes I.L.F."/>
            <person name="Oliveira U."/>
            <person name="Santos F.R."/>
            <person name="Vidigal T.H.D.A."/>
            <person name="Brescovit A.D."/>
            <person name="Santos A.J."/>
        </authorList>
    </citation>
    <scope>NUCLEOTIDE SEQUENCE</scope>
    <source>
        <tissue evidence="1">Shoot tissue taken approximately 20 cm above the soil surface</tissue>
    </source>
</reference>
<dbReference type="EMBL" id="GBRH01232899">
    <property type="protein sequence ID" value="JAD64996.1"/>
    <property type="molecule type" value="Transcribed_RNA"/>
</dbReference>
<reference evidence="1" key="2">
    <citation type="journal article" date="2015" name="Data Brief">
        <title>Shoot transcriptome of the giant reed, Arundo donax.</title>
        <authorList>
            <person name="Barrero R.A."/>
            <person name="Guerrero F.D."/>
            <person name="Moolhuijzen P."/>
            <person name="Goolsby J.A."/>
            <person name="Tidwell J."/>
            <person name="Bellgard S.E."/>
            <person name="Bellgard M.I."/>
        </authorList>
    </citation>
    <scope>NUCLEOTIDE SEQUENCE</scope>
    <source>
        <tissue evidence="1">Shoot tissue taken approximately 20 cm above the soil surface</tissue>
    </source>
</reference>